<gene>
    <name evidence="2" type="ORF">PZE19_14955</name>
</gene>
<evidence type="ECO:0000313" key="3">
    <source>
        <dbReference type="Proteomes" id="UP001216907"/>
    </source>
</evidence>
<feature type="transmembrane region" description="Helical" evidence="1">
    <location>
        <begin position="272"/>
        <end position="293"/>
    </location>
</feature>
<organism evidence="2 3">
    <name type="scientific">Paludisphaera mucosa</name>
    <dbReference type="NCBI Taxonomy" id="3030827"/>
    <lineage>
        <taxon>Bacteria</taxon>
        <taxon>Pseudomonadati</taxon>
        <taxon>Planctomycetota</taxon>
        <taxon>Planctomycetia</taxon>
        <taxon>Isosphaerales</taxon>
        <taxon>Isosphaeraceae</taxon>
        <taxon>Paludisphaera</taxon>
    </lineage>
</organism>
<dbReference type="EMBL" id="JARRAG010000002">
    <property type="protein sequence ID" value="MDG3005085.1"/>
    <property type="molecule type" value="Genomic_DNA"/>
</dbReference>
<keyword evidence="1" id="KW-0812">Transmembrane</keyword>
<evidence type="ECO:0008006" key="4">
    <source>
        <dbReference type="Google" id="ProtNLM"/>
    </source>
</evidence>
<keyword evidence="3" id="KW-1185">Reference proteome</keyword>
<dbReference type="RefSeq" id="WP_277861434.1">
    <property type="nucleotide sequence ID" value="NZ_JARRAG010000002.1"/>
</dbReference>
<proteinExistence type="predicted"/>
<keyword evidence="1" id="KW-1133">Transmembrane helix</keyword>
<protein>
    <recommendedName>
        <fullName evidence="4">Protein BatD</fullName>
    </recommendedName>
</protein>
<reference evidence="2 3" key="1">
    <citation type="submission" date="2023-03" db="EMBL/GenBank/DDBJ databases">
        <title>Paludisphaera mucosa sp. nov. a novel planctomycete from northern fen.</title>
        <authorList>
            <person name="Ivanova A."/>
        </authorList>
    </citation>
    <scope>NUCLEOTIDE SEQUENCE [LARGE SCALE GENOMIC DNA]</scope>
    <source>
        <strain evidence="2 3">Pla2</strain>
    </source>
</reference>
<comment type="caution">
    <text evidence="2">The sequence shown here is derived from an EMBL/GenBank/DDBJ whole genome shotgun (WGS) entry which is preliminary data.</text>
</comment>
<dbReference type="Proteomes" id="UP001216907">
    <property type="component" value="Unassembled WGS sequence"/>
</dbReference>
<sequence length="435" mass="47004">MIRIAITLFLFSKIAQAEDLTVRMRTRGVRVLVGQGVDVFVDVPARDRRPKLELPTLRDARMWPVEESFRPMGMSAIGETVASDNVFSTRLRLVATAPGRLDVPPVAARLDERSGRSAPLRLTAENPPVAGRPPGFLGGVGDFDAWAEVEPAQARVGQEVTYRIRIEGPGAWGMTTRPGLDRLRALAVEPRVEDRPDETTDEPPERAFVYRVRPMKPGEVVLPPVSIAAFDPRIGRYITRATNGVPLKVVAVPAFDAGGLDYHPPSPGISPWRLAAVVGLIVGVLAVLGLVAFRRRVAKWLRRRLVGGRGARRYAGEAARRFHKSDGSGDDPAQAAIDALIEYARLGVGRPPGALTPEEAGAAVAGASGSDELGRRAAGLAARCDRVLFAARGPDGGRDESDRLRRDAQELFEALGRGGGRGRGWRVSGRRTNAW</sequence>
<accession>A0ABT6FBX8</accession>
<evidence type="ECO:0000313" key="2">
    <source>
        <dbReference type="EMBL" id="MDG3005085.1"/>
    </source>
</evidence>
<keyword evidence="1" id="KW-0472">Membrane</keyword>
<evidence type="ECO:0000256" key="1">
    <source>
        <dbReference type="SAM" id="Phobius"/>
    </source>
</evidence>
<name>A0ABT6FBX8_9BACT</name>